<dbReference type="Gene3D" id="2.60.270.50">
    <property type="match status" value="1"/>
</dbReference>
<dbReference type="HOGENOM" id="CLU_1966411_0_0_4"/>
<evidence type="ECO:0000313" key="2">
    <source>
        <dbReference type="Proteomes" id="UP000002705"/>
    </source>
</evidence>
<dbReference type="Proteomes" id="UP000002705">
    <property type="component" value="Chromosome 2"/>
</dbReference>
<proteinExistence type="predicted"/>
<dbReference type="GeneID" id="45099626"/>
<protein>
    <submittedName>
        <fullName evidence="1">Uncharacterized protein</fullName>
    </submittedName>
</protein>
<organism evidence="1 2">
    <name type="scientific">Burkholderia lata (strain ATCC 17760 / DSM 23089 / LMG 22485 / NCIMB 9086 / R18194 / 383)</name>
    <dbReference type="NCBI Taxonomy" id="482957"/>
    <lineage>
        <taxon>Bacteria</taxon>
        <taxon>Pseudomonadati</taxon>
        <taxon>Pseudomonadota</taxon>
        <taxon>Betaproteobacteria</taxon>
        <taxon>Burkholderiales</taxon>
        <taxon>Burkholderiaceae</taxon>
        <taxon>Burkholderia</taxon>
        <taxon>Burkholderia cepacia complex</taxon>
    </lineage>
</organism>
<sequence length="127" mass="13548">MSKSNTIQLTNNTQYILVLHSLSGSGDYWSGDYPPAYLRPNDTLIFTNSLDSGDLSGSARFDILDTVYKRCPDATNVQLDWHNPVGAANYGSGSVVGNTAGFFNVGSPTISGDNVGHPTFAWTVTGP</sequence>
<dbReference type="KEGG" id="bur:Bcep18194_B1429"/>
<keyword evidence="2" id="KW-1185">Reference proteome</keyword>
<name>Q396R8_BURL3</name>
<gene>
    <name evidence="1" type="ordered locus">Bcep18194_B1429</name>
</gene>
<dbReference type="PATRIC" id="fig|482957.22.peg.5122"/>
<accession>Q396R8</accession>
<dbReference type="EMBL" id="CP000152">
    <property type="protein sequence ID" value="ABB11543.1"/>
    <property type="molecule type" value="Genomic_DNA"/>
</dbReference>
<dbReference type="AlphaFoldDB" id="Q396R8"/>
<reference evidence="1" key="1">
    <citation type="submission" date="2005-10" db="EMBL/GenBank/DDBJ databases">
        <title>Complete sequence of chromosome 2 of Burkholderia sp. 383.</title>
        <authorList>
            <consortium name="US DOE Joint Genome Institute"/>
            <person name="Copeland A."/>
            <person name="Lucas S."/>
            <person name="Lapidus A."/>
            <person name="Barry K."/>
            <person name="Detter J.C."/>
            <person name="Glavina T."/>
            <person name="Hammon N."/>
            <person name="Israni S."/>
            <person name="Pitluck S."/>
            <person name="Chain P."/>
            <person name="Malfatti S."/>
            <person name="Shin M."/>
            <person name="Vergez L."/>
            <person name="Schmutz J."/>
            <person name="Larimer F."/>
            <person name="Land M."/>
            <person name="Kyrpides N."/>
            <person name="Lykidis A."/>
            <person name="Richardson P."/>
        </authorList>
    </citation>
    <scope>NUCLEOTIDE SEQUENCE [LARGE SCALE GENOMIC DNA]</scope>
    <source>
        <strain evidence="1">383</strain>
    </source>
</reference>
<dbReference type="RefSeq" id="WP_011355033.1">
    <property type="nucleotide sequence ID" value="NC_007511.1"/>
</dbReference>
<evidence type="ECO:0000313" key="1">
    <source>
        <dbReference type="EMBL" id="ABB11543.1"/>
    </source>
</evidence>